<proteinExistence type="predicted"/>
<reference evidence="3" key="2">
    <citation type="submission" date="2025-08" db="UniProtKB">
        <authorList>
            <consortium name="Ensembl"/>
        </authorList>
    </citation>
    <scope>IDENTIFICATION</scope>
</reference>
<feature type="compositionally biased region" description="Basic and acidic residues" evidence="1">
    <location>
        <begin position="1"/>
        <end position="10"/>
    </location>
</feature>
<evidence type="ECO:0000313" key="3">
    <source>
        <dbReference type="Ensembl" id="ENSATEP00000001373.3"/>
    </source>
</evidence>
<dbReference type="InterPro" id="IPR027904">
    <property type="entry name" value="DUF4587"/>
</dbReference>
<sequence>MEHSTLDKLMTKPSTSNQPCTNSTGYEITKALQQPTTILQQLPAAMMPPGLAPSIRPSGHVKEDLVELMMIQNAQMHQVIMNNMSMSALRLFGYSSPAPGTEVKNEADPEVYHHYYEPAPHLSYPPWVLPQATLYQEDPNKPNLPTCPLHFI</sequence>
<dbReference type="AlphaFoldDB" id="A0A3Q1H982"/>
<feature type="region of interest" description="Disordered" evidence="1">
    <location>
        <begin position="1"/>
        <end position="22"/>
    </location>
</feature>
<dbReference type="InterPro" id="IPR038915">
    <property type="entry name" value="PRR29-like"/>
</dbReference>
<evidence type="ECO:0000259" key="2">
    <source>
        <dbReference type="Pfam" id="PF15248"/>
    </source>
</evidence>
<feature type="compositionally biased region" description="Polar residues" evidence="1">
    <location>
        <begin position="12"/>
        <end position="22"/>
    </location>
</feature>
<dbReference type="Ensembl" id="ENSATET00000001394.3">
    <property type="protein sequence ID" value="ENSATEP00000001373.3"/>
    <property type="gene ID" value="ENSATEG00000000983.3"/>
</dbReference>
<dbReference type="PANTHER" id="PTHR28604">
    <property type="match status" value="1"/>
</dbReference>
<dbReference type="PANTHER" id="PTHR28604:SF1">
    <property type="entry name" value="PROLINE-RICH PROTEIN 29"/>
    <property type="match status" value="1"/>
</dbReference>
<reference evidence="3" key="3">
    <citation type="submission" date="2025-09" db="UniProtKB">
        <authorList>
            <consortium name="Ensembl"/>
        </authorList>
    </citation>
    <scope>IDENTIFICATION</scope>
</reference>
<evidence type="ECO:0000313" key="4">
    <source>
        <dbReference type="Proteomes" id="UP000265040"/>
    </source>
</evidence>
<gene>
    <name evidence="3" type="primary">PPP1R1C</name>
</gene>
<feature type="domain" description="DUF4587" evidence="2">
    <location>
        <begin position="58"/>
        <end position="114"/>
    </location>
</feature>
<dbReference type="GeneTree" id="ENSGT00940000168169"/>
<dbReference type="Pfam" id="PF15248">
    <property type="entry name" value="DUF4587"/>
    <property type="match status" value="1"/>
</dbReference>
<dbReference type="InParanoid" id="A0A3Q1H982"/>
<reference evidence="3" key="1">
    <citation type="submission" date="2021-04" db="EMBL/GenBank/DDBJ databases">
        <authorList>
            <consortium name="Wellcome Sanger Institute Data Sharing"/>
        </authorList>
    </citation>
    <scope>NUCLEOTIDE SEQUENCE [LARGE SCALE GENOMIC DNA]</scope>
</reference>
<evidence type="ECO:0000256" key="1">
    <source>
        <dbReference type="SAM" id="MobiDB-lite"/>
    </source>
</evidence>
<name>A0A3Q1H982_ANATE</name>
<accession>A0A3Q1H982</accession>
<protein>
    <recommendedName>
        <fullName evidence="2">DUF4587 domain-containing protein</fullName>
    </recommendedName>
</protein>
<dbReference type="Proteomes" id="UP000265040">
    <property type="component" value="Chromosome 8"/>
</dbReference>
<organism evidence="3 4">
    <name type="scientific">Anabas testudineus</name>
    <name type="common">Climbing perch</name>
    <name type="synonym">Anthias testudineus</name>
    <dbReference type="NCBI Taxonomy" id="64144"/>
    <lineage>
        <taxon>Eukaryota</taxon>
        <taxon>Metazoa</taxon>
        <taxon>Chordata</taxon>
        <taxon>Craniata</taxon>
        <taxon>Vertebrata</taxon>
        <taxon>Euteleostomi</taxon>
        <taxon>Actinopterygii</taxon>
        <taxon>Neopterygii</taxon>
        <taxon>Teleostei</taxon>
        <taxon>Neoteleostei</taxon>
        <taxon>Acanthomorphata</taxon>
        <taxon>Anabantaria</taxon>
        <taxon>Anabantiformes</taxon>
        <taxon>Anabantoidei</taxon>
        <taxon>Anabantidae</taxon>
        <taxon>Anabas</taxon>
    </lineage>
</organism>
<keyword evidence="4" id="KW-1185">Reference proteome</keyword>